<dbReference type="Proteomes" id="UP000037175">
    <property type="component" value="Unassembled WGS sequence"/>
</dbReference>
<feature type="domain" description="Solute-binding protein family 5" evidence="2">
    <location>
        <begin position="97"/>
        <end position="442"/>
    </location>
</feature>
<proteinExistence type="predicted"/>
<dbReference type="Gene3D" id="3.10.105.10">
    <property type="entry name" value="Dipeptide-binding Protein, Domain 3"/>
    <property type="match status" value="1"/>
</dbReference>
<dbReference type="GO" id="GO:0043190">
    <property type="term" value="C:ATP-binding cassette (ABC) transporter complex"/>
    <property type="evidence" value="ECO:0007669"/>
    <property type="project" value="InterPro"/>
</dbReference>
<dbReference type="SUPFAM" id="SSF53850">
    <property type="entry name" value="Periplasmic binding protein-like II"/>
    <property type="match status" value="1"/>
</dbReference>
<dbReference type="GO" id="GO:0015833">
    <property type="term" value="P:peptide transport"/>
    <property type="evidence" value="ECO:0007669"/>
    <property type="project" value="TreeGrafter"/>
</dbReference>
<dbReference type="PANTHER" id="PTHR30290:SF64">
    <property type="entry name" value="ABC TRANSPORTER PERIPLASMIC BINDING PROTEIN"/>
    <property type="match status" value="1"/>
</dbReference>
<dbReference type="EMBL" id="LGTE01000001">
    <property type="protein sequence ID" value="KNZ71122.1"/>
    <property type="molecule type" value="Genomic_DNA"/>
</dbReference>
<dbReference type="InterPro" id="IPR000914">
    <property type="entry name" value="SBP_5_dom"/>
</dbReference>
<protein>
    <submittedName>
        <fullName evidence="3">Family 5 extracellular solute-binding protein</fullName>
    </submittedName>
</protein>
<dbReference type="InterPro" id="IPR030678">
    <property type="entry name" value="Peptide/Ni-bd"/>
</dbReference>
<dbReference type="PATRIC" id="fig|281456.6.peg.206"/>
<sequence precursor="true">MSACGLFVRKKLFLPVLFVLITGLIFTGCGKTASTEKAQTEGMQSVSSQDKIPVYTVADPTGDWGYPTPYSHYQRGPGYVRMSFIFDTLVWKDEKGYIPALAKKWEYIEGENAYYFELNEKAKWHDGQKFTARDVAFTFDYTREHPYNWVDTTKIARVEIIDDYKVKVYLKEKYAPFLNNVAGTLPILPEHIWKQVEKPEEFQGPEAVIGTGPFKLADYNKEQGTYLYEANRDYYLGSPRVEKLKFVKVSNEMAAAALERGEVNFAQIPPDLKDEVVSKGFSVIKIKYDWALKLLFNHRKEPFSAREFRQALAYAIDREQLVKTTKRGYALAGKPGLLSPDSEWYNPNVNKYDYNPEKVKELLSGLGYELKNGYFVKNGQELTVELLISPDYERDGQFIKQQLEKVGIKVNLKSLEAKTLDSMVQDWKFDMALSGHGGLRGDAEILNKVTIGKGVTSIRYTGSKILTGLLKEQVATMNPDQRKAKVEKIQELYAEEMPGLTLYYPDWYYGHDGKIRLFNTKKGIGFGVPLPLNKWAFVRR</sequence>
<accession>A0A0L6W6B1</accession>
<dbReference type="PANTHER" id="PTHR30290">
    <property type="entry name" value="PERIPLASMIC BINDING COMPONENT OF ABC TRANSPORTER"/>
    <property type="match status" value="1"/>
</dbReference>
<evidence type="ECO:0000259" key="2">
    <source>
        <dbReference type="Pfam" id="PF00496"/>
    </source>
</evidence>
<organism evidence="3 4">
    <name type="scientific">Thermincola ferriacetica</name>
    <dbReference type="NCBI Taxonomy" id="281456"/>
    <lineage>
        <taxon>Bacteria</taxon>
        <taxon>Bacillati</taxon>
        <taxon>Bacillota</taxon>
        <taxon>Clostridia</taxon>
        <taxon>Eubacteriales</taxon>
        <taxon>Thermincolaceae</taxon>
        <taxon>Thermincola</taxon>
    </lineage>
</organism>
<evidence type="ECO:0000313" key="3">
    <source>
        <dbReference type="EMBL" id="KNZ71122.1"/>
    </source>
</evidence>
<dbReference type="Gene3D" id="3.90.76.10">
    <property type="entry name" value="Dipeptide-binding Protein, Domain 1"/>
    <property type="match status" value="1"/>
</dbReference>
<dbReference type="RefSeq" id="WP_052216485.1">
    <property type="nucleotide sequence ID" value="NZ_LGTE01000001.1"/>
</dbReference>
<dbReference type="Gene3D" id="3.40.190.10">
    <property type="entry name" value="Periplasmic binding protein-like II"/>
    <property type="match status" value="1"/>
</dbReference>
<dbReference type="GO" id="GO:1904680">
    <property type="term" value="F:peptide transmembrane transporter activity"/>
    <property type="evidence" value="ECO:0007669"/>
    <property type="project" value="TreeGrafter"/>
</dbReference>
<dbReference type="GO" id="GO:0042597">
    <property type="term" value="C:periplasmic space"/>
    <property type="evidence" value="ECO:0007669"/>
    <property type="project" value="UniProtKB-ARBA"/>
</dbReference>
<evidence type="ECO:0000256" key="1">
    <source>
        <dbReference type="ARBA" id="ARBA00022729"/>
    </source>
</evidence>
<dbReference type="PIRSF" id="PIRSF002741">
    <property type="entry name" value="MppA"/>
    <property type="match status" value="1"/>
</dbReference>
<reference evidence="4" key="1">
    <citation type="submission" date="2015-07" db="EMBL/GenBank/DDBJ databases">
        <title>Complete Genome of Thermincola ferriacetica strain Z-0001T.</title>
        <authorList>
            <person name="Lusk B."/>
            <person name="Badalamenti J.P."/>
            <person name="Parameswaran P."/>
            <person name="Bond D.R."/>
            <person name="Torres C.I."/>
        </authorList>
    </citation>
    <scope>NUCLEOTIDE SEQUENCE [LARGE SCALE GENOMIC DNA]</scope>
    <source>
        <strain evidence="4">Z-0001</strain>
    </source>
</reference>
<comment type="caution">
    <text evidence="3">The sequence shown here is derived from an EMBL/GenBank/DDBJ whole genome shotgun (WGS) entry which is preliminary data.</text>
</comment>
<dbReference type="Pfam" id="PF00496">
    <property type="entry name" value="SBP_bac_5"/>
    <property type="match status" value="1"/>
</dbReference>
<keyword evidence="1" id="KW-0732">Signal</keyword>
<name>A0A0L6W6B1_9FIRM</name>
<dbReference type="CDD" id="cd08520">
    <property type="entry name" value="PBP2_NikA_DppA_OppA_like_21"/>
    <property type="match status" value="1"/>
</dbReference>
<dbReference type="InterPro" id="IPR039424">
    <property type="entry name" value="SBP_5"/>
</dbReference>
<gene>
    <name evidence="3" type="ORF">Tfer_0198</name>
</gene>
<evidence type="ECO:0000313" key="4">
    <source>
        <dbReference type="Proteomes" id="UP000037175"/>
    </source>
</evidence>
<keyword evidence="4" id="KW-1185">Reference proteome</keyword>
<dbReference type="AlphaFoldDB" id="A0A0L6W6B1"/>